<evidence type="ECO:0000313" key="2">
    <source>
        <dbReference type="Proteomes" id="UP000288805"/>
    </source>
</evidence>
<comment type="caution">
    <text evidence="1">The sequence shown here is derived from an EMBL/GenBank/DDBJ whole genome shotgun (WGS) entry which is preliminary data.</text>
</comment>
<reference evidence="1 2" key="1">
    <citation type="journal article" date="2018" name="PLoS Genet.">
        <title>Population sequencing reveals clonal diversity and ancestral inbreeding in the grapevine cultivar Chardonnay.</title>
        <authorList>
            <person name="Roach M.J."/>
            <person name="Johnson D.L."/>
            <person name="Bohlmann J."/>
            <person name="van Vuuren H.J."/>
            <person name="Jones S.J."/>
            <person name="Pretorius I.S."/>
            <person name="Schmidt S.A."/>
            <person name="Borneman A.R."/>
        </authorList>
    </citation>
    <scope>NUCLEOTIDE SEQUENCE [LARGE SCALE GENOMIC DNA]</scope>
    <source>
        <strain evidence="2">cv. Chardonnay</strain>
        <tissue evidence="1">Leaf</tissue>
    </source>
</reference>
<gene>
    <name evidence="1" type="ORF">CK203_081040</name>
</gene>
<protein>
    <recommendedName>
        <fullName evidence="3">DUF4283 domain-containing protein</fullName>
    </recommendedName>
</protein>
<dbReference type="AlphaFoldDB" id="A0A438DWQ1"/>
<proteinExistence type="predicted"/>
<name>A0A438DWQ1_VITVI</name>
<organism evidence="1 2">
    <name type="scientific">Vitis vinifera</name>
    <name type="common">Grape</name>
    <dbReference type="NCBI Taxonomy" id="29760"/>
    <lineage>
        <taxon>Eukaryota</taxon>
        <taxon>Viridiplantae</taxon>
        <taxon>Streptophyta</taxon>
        <taxon>Embryophyta</taxon>
        <taxon>Tracheophyta</taxon>
        <taxon>Spermatophyta</taxon>
        <taxon>Magnoliopsida</taxon>
        <taxon>eudicotyledons</taxon>
        <taxon>Gunneridae</taxon>
        <taxon>Pentapetalae</taxon>
        <taxon>rosids</taxon>
        <taxon>Vitales</taxon>
        <taxon>Vitaceae</taxon>
        <taxon>Viteae</taxon>
        <taxon>Vitis</taxon>
    </lineage>
</organism>
<sequence length="521" mass="56487">MEESKGVSKGGKCWLAVESKTFEISIEVVWKLRGESSSRRLKVWEEGGRKFRLDCRSNEAGRFLLYSVRDVEAKKFCLVFPEGKGLVGGWLLLAKKLRALRVSTPAVRNNFPAVPTSDKVRSSVKGLEKESGSFAEVVKRKTGELGDSLRVHLGDRELLCREEQLGRCLVGCFGGSLESVPPLPSLKSHAKEVWVRIVGLPLHLWSREWAQILVKASGKKWPGSLQVVAGNTSWELSLWWEASPRVSQVESSSWLQKRKGCEVGDEGGGNTCAGVSVWELHFEIQNRGSDVQVECGRRQRNANDVGGRSTLAPAAGSLVSGPGPKFVCWESLKGANEMDLRGATSWAEGLFSLSPRVSGWEKVSKRPLGPLIPEAQPSLFGEPFPSRAPADHVEDSAGLEQELLAVEGADVGGSSLGRLKLTDEALSDEAFRYPLSHKLSLLSLGPEVSSSSTPFLGPDVVEMGTEGASSGLFGSTEGARSRVPLHNELMEDFSAREWRNKSPRAALGGASVSELAIIPFG</sequence>
<dbReference type="EMBL" id="QGNW01001468">
    <property type="protein sequence ID" value="RVW39921.1"/>
    <property type="molecule type" value="Genomic_DNA"/>
</dbReference>
<accession>A0A438DWQ1</accession>
<dbReference type="Proteomes" id="UP000288805">
    <property type="component" value="Unassembled WGS sequence"/>
</dbReference>
<evidence type="ECO:0008006" key="3">
    <source>
        <dbReference type="Google" id="ProtNLM"/>
    </source>
</evidence>
<evidence type="ECO:0000313" key="1">
    <source>
        <dbReference type="EMBL" id="RVW39921.1"/>
    </source>
</evidence>